<protein>
    <submittedName>
        <fullName evidence="2">Uncharacterized protein</fullName>
    </submittedName>
</protein>
<gene>
    <name evidence="2" type="ORF">IV88_GL000695</name>
</gene>
<dbReference type="Proteomes" id="UP000051249">
    <property type="component" value="Unassembled WGS sequence"/>
</dbReference>
<evidence type="ECO:0000256" key="1">
    <source>
        <dbReference type="SAM" id="Phobius"/>
    </source>
</evidence>
<dbReference type="RefSeq" id="WP_057799731.1">
    <property type="nucleotide sequence ID" value="NZ_BJZZ01000018.1"/>
</dbReference>
<dbReference type="EMBL" id="JQCQ01000020">
    <property type="protein sequence ID" value="KRO24866.1"/>
    <property type="molecule type" value="Genomic_DNA"/>
</dbReference>
<sequence>MMVNIKNILIEMFDWCKNMVLSWDPNWVSGIATVCATIISFVAIRMTLNQIKNEQRILPVFQVTSNIDSVNLLVDDIGYYVRGFNDSRTTYMVNFQGMFLKQYWYVRFVKNRLNSIIKNHPYSFVAQQAIKLNNKLCGTGIPFRSNGNPYLKNNDHFLVVKPNEKMPELFIKQKELIERASKLIFMNGWKSTVWGNQTIKLSFQFLLHNGLTVSTSIKITSPSAMHENIMHSLKMLEQSNEKN</sequence>
<evidence type="ECO:0000313" key="2">
    <source>
        <dbReference type="EMBL" id="KRO24866.1"/>
    </source>
</evidence>
<keyword evidence="3" id="KW-1185">Reference proteome</keyword>
<reference evidence="2 3" key="1">
    <citation type="journal article" date="2015" name="Genome Announc.">
        <title>Expanding the biotechnology potential of lactobacilli through comparative genomics of 213 strains and associated genera.</title>
        <authorList>
            <person name="Sun Z."/>
            <person name="Harris H.M."/>
            <person name="McCann A."/>
            <person name="Guo C."/>
            <person name="Argimon S."/>
            <person name="Zhang W."/>
            <person name="Yang X."/>
            <person name="Jeffery I.B."/>
            <person name="Cooney J.C."/>
            <person name="Kagawa T.F."/>
            <person name="Liu W."/>
            <person name="Song Y."/>
            <person name="Salvetti E."/>
            <person name="Wrobel A."/>
            <person name="Rasinkangas P."/>
            <person name="Parkhill J."/>
            <person name="Rea M.C."/>
            <person name="O'Sullivan O."/>
            <person name="Ritari J."/>
            <person name="Douillard F.P."/>
            <person name="Paul Ross R."/>
            <person name="Yang R."/>
            <person name="Briner A.E."/>
            <person name="Felis G.E."/>
            <person name="de Vos W.M."/>
            <person name="Barrangou R."/>
            <person name="Klaenhammer T.R."/>
            <person name="Caufield P.W."/>
            <person name="Cui Y."/>
            <person name="Zhang H."/>
            <person name="O'Toole P.W."/>
        </authorList>
    </citation>
    <scope>NUCLEOTIDE SEQUENCE [LARGE SCALE GENOMIC DNA]</scope>
    <source>
        <strain evidence="2 3">DSM 23026</strain>
    </source>
</reference>
<accession>A0A0R2NJ33</accession>
<keyword evidence="1" id="KW-1133">Transmembrane helix</keyword>
<evidence type="ECO:0000313" key="3">
    <source>
        <dbReference type="Proteomes" id="UP000051249"/>
    </source>
</evidence>
<keyword evidence="1" id="KW-0472">Membrane</keyword>
<organism evidence="2 3">
    <name type="scientific">Pediococcus argentinicus</name>
    <dbReference type="NCBI Taxonomy" id="480391"/>
    <lineage>
        <taxon>Bacteria</taxon>
        <taxon>Bacillati</taxon>
        <taxon>Bacillota</taxon>
        <taxon>Bacilli</taxon>
        <taxon>Lactobacillales</taxon>
        <taxon>Lactobacillaceae</taxon>
        <taxon>Pediococcus</taxon>
    </lineage>
</organism>
<keyword evidence="1" id="KW-0812">Transmembrane</keyword>
<dbReference type="PATRIC" id="fig|480391.4.peg.705"/>
<feature type="transmembrane region" description="Helical" evidence="1">
    <location>
        <begin position="27"/>
        <end position="48"/>
    </location>
</feature>
<proteinExistence type="predicted"/>
<comment type="caution">
    <text evidence="2">The sequence shown here is derived from an EMBL/GenBank/DDBJ whole genome shotgun (WGS) entry which is preliminary data.</text>
</comment>
<name>A0A0R2NJ33_9LACO</name>
<dbReference type="AlphaFoldDB" id="A0A0R2NJ33"/>